<dbReference type="PANTHER" id="PTHR24103">
    <property type="entry name" value="E3 UBIQUITIN-PROTEIN LIGASE TRIM"/>
    <property type="match status" value="1"/>
</dbReference>
<dbReference type="Gene3D" id="3.30.160.60">
    <property type="entry name" value="Classic Zinc Finger"/>
    <property type="match status" value="3"/>
</dbReference>
<evidence type="ECO:0000256" key="1">
    <source>
        <dbReference type="ARBA" id="ARBA00022723"/>
    </source>
</evidence>
<dbReference type="Gene3D" id="3.30.40.10">
    <property type="entry name" value="Zinc/RING finger domain, C3HC4 (zinc finger)"/>
    <property type="match status" value="2"/>
</dbReference>
<gene>
    <name evidence="10" type="ORF">WMY93_033233</name>
</gene>
<evidence type="ECO:0000256" key="6">
    <source>
        <dbReference type="PROSITE-ProRule" id="PRU00024"/>
    </source>
</evidence>
<dbReference type="GO" id="GO:0008270">
    <property type="term" value="F:zinc ion binding"/>
    <property type="evidence" value="ECO:0007669"/>
    <property type="project" value="UniProtKB-KW"/>
</dbReference>
<dbReference type="InterPro" id="IPR003877">
    <property type="entry name" value="SPRY_dom"/>
</dbReference>
<dbReference type="SUPFAM" id="SSF57850">
    <property type="entry name" value="RING/U-box"/>
    <property type="match status" value="2"/>
</dbReference>
<keyword evidence="5" id="KW-0175">Coiled coil</keyword>
<dbReference type="InterPro" id="IPR000315">
    <property type="entry name" value="Znf_B-box"/>
</dbReference>
<accession>A0AAW0MTC3</accession>
<dbReference type="PRINTS" id="PR01407">
    <property type="entry name" value="BUTYPHLNCDUF"/>
</dbReference>
<organism evidence="10 11">
    <name type="scientific">Mugilogobius chulae</name>
    <name type="common">yellowstripe goby</name>
    <dbReference type="NCBI Taxonomy" id="88201"/>
    <lineage>
        <taxon>Eukaryota</taxon>
        <taxon>Metazoa</taxon>
        <taxon>Chordata</taxon>
        <taxon>Craniata</taxon>
        <taxon>Vertebrata</taxon>
        <taxon>Euteleostomi</taxon>
        <taxon>Actinopterygii</taxon>
        <taxon>Neopterygii</taxon>
        <taxon>Teleostei</taxon>
        <taxon>Neoteleostei</taxon>
        <taxon>Acanthomorphata</taxon>
        <taxon>Gobiaria</taxon>
        <taxon>Gobiiformes</taxon>
        <taxon>Gobioidei</taxon>
        <taxon>Gobiidae</taxon>
        <taxon>Gobionellinae</taxon>
        <taxon>Mugilogobius</taxon>
    </lineage>
</organism>
<evidence type="ECO:0000256" key="3">
    <source>
        <dbReference type="ARBA" id="ARBA00022786"/>
    </source>
</evidence>
<dbReference type="PROSITE" id="PS50089">
    <property type="entry name" value="ZF_RING_2"/>
    <property type="match status" value="2"/>
</dbReference>
<feature type="domain" description="B box-type" evidence="8">
    <location>
        <begin position="84"/>
        <end position="124"/>
    </location>
</feature>
<keyword evidence="11" id="KW-1185">Reference proteome</keyword>
<dbReference type="Pfam" id="PF00643">
    <property type="entry name" value="zf-B_box"/>
    <property type="match status" value="3"/>
</dbReference>
<reference evidence="11" key="1">
    <citation type="submission" date="2024-04" db="EMBL/GenBank/DDBJ databases">
        <title>Salinicola lusitanus LLJ914,a marine bacterium isolated from the Okinawa Trough.</title>
        <authorList>
            <person name="Li J."/>
        </authorList>
    </citation>
    <scope>NUCLEOTIDE SEQUENCE [LARGE SCALE GENOMIC DNA]</scope>
</reference>
<dbReference type="InterPro" id="IPR003649">
    <property type="entry name" value="Bbox_C"/>
</dbReference>
<dbReference type="InterPro" id="IPR013083">
    <property type="entry name" value="Znf_RING/FYVE/PHD"/>
</dbReference>
<feature type="domain" description="B box-type" evidence="8">
    <location>
        <begin position="758"/>
        <end position="798"/>
    </location>
</feature>
<evidence type="ECO:0000256" key="2">
    <source>
        <dbReference type="ARBA" id="ARBA00022771"/>
    </source>
</evidence>
<name>A0AAW0MTC3_9GOBI</name>
<dbReference type="InterPro" id="IPR003879">
    <property type="entry name" value="Butyrophylin_SPRY"/>
</dbReference>
<dbReference type="PROSITE" id="PS00518">
    <property type="entry name" value="ZF_RING_1"/>
    <property type="match status" value="2"/>
</dbReference>
<dbReference type="SMART" id="SM00502">
    <property type="entry name" value="BBC"/>
    <property type="match status" value="3"/>
</dbReference>
<evidence type="ECO:0000259" key="8">
    <source>
        <dbReference type="PROSITE" id="PS50119"/>
    </source>
</evidence>
<dbReference type="EMBL" id="JBBPFD010000146">
    <property type="protein sequence ID" value="KAK7880093.1"/>
    <property type="molecule type" value="Genomic_DNA"/>
</dbReference>
<dbReference type="InterPro" id="IPR013320">
    <property type="entry name" value="ConA-like_dom_sf"/>
</dbReference>
<proteinExistence type="predicted"/>
<feature type="domain" description="B box-type" evidence="8">
    <location>
        <begin position="408"/>
        <end position="448"/>
    </location>
</feature>
<dbReference type="Pfam" id="PF13445">
    <property type="entry name" value="zf-RING_UBOX"/>
    <property type="match status" value="2"/>
</dbReference>
<evidence type="ECO:0000259" key="7">
    <source>
        <dbReference type="PROSITE" id="PS50089"/>
    </source>
</evidence>
<dbReference type="InterPro" id="IPR001870">
    <property type="entry name" value="B30.2/SPRY"/>
</dbReference>
<sequence length="1061" mass="121934">MEQISAVEDFLTCPVCLETFKEPVSLGCNHSFCSSCLHQYWDKNSTRTCPVCRRKSSKDHPLVNFALKQLSLSFSQKQPAPAGERERVCSSHPEQRPLFCLDECRPLCPTCEFSLHYGHKVVSVDSAVSELKEQLRSQLQPLTQRKEQASVLQRQYEEIQLHAHTQVEECERQIKEQFERLHRFLQQEEESVLRALREEQSRQAHTIEPQLQKIREEVSTLEQSILTVEEQLKRQSMDFIRENRHTLLPQPGPKPGPGLLINQAKVLGNMGFKAWDKMRALVQYSPVFLDKNTAGRKLFVSKDLRGGVAHRGHRSALSLVFSVEMEQISAVEDFLTCPVCLETFKEPVSLGCNHSFCSSCLHQYWDKNSTRTCPVCRRKSSKELVGVNFALKQLSLSFSQKQPAPAGERERVCSSHPEQRPLFCLDECRPLCPTCEFSLHSGHKVVSVDSAVSELKEQLRSQLQPLTQRKEQASVLQRQYEEIQLHAHTQVKECERQIKEQFERLHRFLQQEEESVLRALREEQSRQAHTIEPQLQKIREEVSTLEQSILTVEEQLKRQSMDFIREYTHTLLPQPGPKPGPGLLINQAKVLGNMGFKAWDKMRALVQYSPVFLDKNTAGRWLYVSEDLRGVRQGDTKQQIPLNPERFTYYPNVLGSEGFSSGSHQWDVEVGDHPDWIIGLAKESVDRKGERTADPENGIWCLDLDDGEYLMLLYWDKNSTRTCPVCRRKSSKDFPGVNFSLKQLSLSFSQKQPAPAGERERVCSSHPEQRPLFCLDECRPLCPTCEFSLHYGHKVVSVDSAVSELKEQLRSQLQPLTQRKEQASVLQRQYEEIQLHAHTQVEECERQIKEQFERLHRFLQQEEESVLRALREEQSRQAHTIEPQLQKIREEVSTLEQSILTVEEQLKRQSMDFIREYTHTLLPQPGPKPGPGLLINQAKVLGNMGFKAWDKMRALVQYSPVFLDKNTANTRLYVSEDLRGVRLGDTEQQVPLNPERFTNYVIVLGSEGFSSGSHQWDVELVKLKPEILESVPVKLVKGSEVTSDVCASLCFSCVQVKETHL</sequence>
<dbReference type="PROSITE" id="PS50188">
    <property type="entry name" value="B302_SPRY"/>
    <property type="match status" value="2"/>
</dbReference>
<dbReference type="Gene3D" id="2.60.120.920">
    <property type="match status" value="2"/>
</dbReference>
<dbReference type="SMART" id="SM00336">
    <property type="entry name" value="BBOX"/>
    <property type="match status" value="3"/>
</dbReference>
<evidence type="ECO:0000313" key="11">
    <source>
        <dbReference type="Proteomes" id="UP001460270"/>
    </source>
</evidence>
<dbReference type="InterPro" id="IPR001841">
    <property type="entry name" value="Znf_RING"/>
</dbReference>
<evidence type="ECO:0000259" key="9">
    <source>
        <dbReference type="PROSITE" id="PS50188"/>
    </source>
</evidence>
<dbReference type="SMART" id="SM00184">
    <property type="entry name" value="RING"/>
    <property type="match status" value="2"/>
</dbReference>
<dbReference type="SMART" id="SM00589">
    <property type="entry name" value="PRY"/>
    <property type="match status" value="2"/>
</dbReference>
<keyword evidence="3" id="KW-0833">Ubl conjugation pathway</keyword>
<feature type="domain" description="B30.2/SPRY" evidence="9">
    <location>
        <begin position="591"/>
        <end position="796"/>
    </location>
</feature>
<dbReference type="SUPFAM" id="SSF49899">
    <property type="entry name" value="Concanavalin A-like lectins/glucanases"/>
    <property type="match status" value="2"/>
</dbReference>
<dbReference type="InterPro" id="IPR050143">
    <property type="entry name" value="TRIM/RBCC"/>
</dbReference>
<dbReference type="Pfam" id="PF00622">
    <property type="entry name" value="SPRY"/>
    <property type="match status" value="1"/>
</dbReference>
<evidence type="ECO:0000256" key="4">
    <source>
        <dbReference type="ARBA" id="ARBA00022833"/>
    </source>
</evidence>
<keyword evidence="4" id="KW-0862">Zinc</keyword>
<comment type="caution">
    <text evidence="10">The sequence shown here is derived from an EMBL/GenBank/DDBJ whole genome shotgun (WGS) entry which is preliminary data.</text>
</comment>
<dbReference type="PROSITE" id="PS50119">
    <property type="entry name" value="ZF_BBOX"/>
    <property type="match status" value="3"/>
</dbReference>
<keyword evidence="1" id="KW-0479">Metal-binding</keyword>
<dbReference type="InterPro" id="IPR043136">
    <property type="entry name" value="B30.2/SPRY_sf"/>
</dbReference>
<dbReference type="Pfam" id="PF13765">
    <property type="entry name" value="PRY"/>
    <property type="match status" value="2"/>
</dbReference>
<dbReference type="Proteomes" id="UP001460270">
    <property type="component" value="Unassembled WGS sequence"/>
</dbReference>
<dbReference type="InterPro" id="IPR017907">
    <property type="entry name" value="Znf_RING_CS"/>
</dbReference>
<dbReference type="SUPFAM" id="SSF57845">
    <property type="entry name" value="B-box zinc-binding domain"/>
    <property type="match status" value="3"/>
</dbReference>
<feature type="domain" description="RING-type" evidence="7">
    <location>
        <begin position="337"/>
        <end position="377"/>
    </location>
</feature>
<feature type="domain" description="B30.2/SPRY" evidence="9">
    <location>
        <begin position="941"/>
        <end position="1061"/>
    </location>
</feature>
<dbReference type="AlphaFoldDB" id="A0AAW0MTC3"/>
<evidence type="ECO:0000256" key="5">
    <source>
        <dbReference type="ARBA" id="ARBA00023054"/>
    </source>
</evidence>
<protein>
    <submittedName>
        <fullName evidence="10">Uncharacterized protein</fullName>
    </submittedName>
</protein>
<keyword evidence="2 6" id="KW-0863">Zinc-finger</keyword>
<dbReference type="InterPro" id="IPR027370">
    <property type="entry name" value="Znf-RING_euk"/>
</dbReference>
<feature type="domain" description="RING-type" evidence="7">
    <location>
        <begin position="13"/>
        <end position="53"/>
    </location>
</feature>
<dbReference type="InterPro" id="IPR006574">
    <property type="entry name" value="PRY"/>
</dbReference>
<evidence type="ECO:0000313" key="10">
    <source>
        <dbReference type="EMBL" id="KAK7880093.1"/>
    </source>
</evidence>